<organism evidence="3 4">
    <name type="scientific">Heligmosomoides polygyrus</name>
    <name type="common">Parasitic roundworm</name>
    <dbReference type="NCBI Taxonomy" id="6339"/>
    <lineage>
        <taxon>Eukaryota</taxon>
        <taxon>Metazoa</taxon>
        <taxon>Ecdysozoa</taxon>
        <taxon>Nematoda</taxon>
        <taxon>Chromadorea</taxon>
        <taxon>Rhabditida</taxon>
        <taxon>Rhabditina</taxon>
        <taxon>Rhabditomorpha</taxon>
        <taxon>Strongyloidea</taxon>
        <taxon>Heligmosomidae</taxon>
        <taxon>Heligmosomoides</taxon>
    </lineage>
</organism>
<feature type="region of interest" description="Disordered" evidence="1">
    <location>
        <begin position="47"/>
        <end position="73"/>
    </location>
</feature>
<dbReference type="WBParaSite" id="HPBE_0001588301-mRNA-1">
    <property type="protein sequence ID" value="HPBE_0001588301-mRNA-1"/>
    <property type="gene ID" value="HPBE_0001588301"/>
</dbReference>
<sequence length="73" mass="8228">MVTAIAPAHDAAALEQQQQSQHQQHTWKDTAIVNTVHRWFAEGVTDFKDKPAANSGRLRRPRRCQRGPGGYHP</sequence>
<accession>A0A183G3B0</accession>
<reference evidence="4" key="2">
    <citation type="submission" date="2019-09" db="UniProtKB">
        <authorList>
            <consortium name="WormBaseParasite"/>
        </authorList>
    </citation>
    <scope>IDENTIFICATION</scope>
</reference>
<dbReference type="AlphaFoldDB" id="A0A183G3B0"/>
<protein>
    <submittedName>
        <fullName evidence="4">HTH_48 domain-containing protein</fullName>
    </submittedName>
</protein>
<keyword evidence="3" id="KW-1185">Reference proteome</keyword>
<evidence type="ECO:0000313" key="3">
    <source>
        <dbReference type="Proteomes" id="UP000050761"/>
    </source>
</evidence>
<dbReference type="Proteomes" id="UP000050761">
    <property type="component" value="Unassembled WGS sequence"/>
</dbReference>
<gene>
    <name evidence="2" type="ORF">HPBE_LOCUS15882</name>
</gene>
<evidence type="ECO:0000256" key="1">
    <source>
        <dbReference type="SAM" id="MobiDB-lite"/>
    </source>
</evidence>
<accession>A0A3P8BBN2</accession>
<feature type="region of interest" description="Disordered" evidence="1">
    <location>
        <begin position="1"/>
        <end position="29"/>
    </location>
</feature>
<proteinExistence type="predicted"/>
<evidence type="ECO:0000313" key="2">
    <source>
        <dbReference type="EMBL" id="VDP04225.1"/>
    </source>
</evidence>
<reference evidence="2 3" key="1">
    <citation type="submission" date="2018-11" db="EMBL/GenBank/DDBJ databases">
        <authorList>
            <consortium name="Pathogen Informatics"/>
        </authorList>
    </citation>
    <scope>NUCLEOTIDE SEQUENCE [LARGE SCALE GENOMIC DNA]</scope>
</reference>
<evidence type="ECO:0000313" key="4">
    <source>
        <dbReference type="WBParaSite" id="HPBE_0001588301-mRNA-1"/>
    </source>
</evidence>
<name>A0A183G3B0_HELPZ</name>
<dbReference type="EMBL" id="UZAH01029097">
    <property type="protein sequence ID" value="VDP04225.1"/>
    <property type="molecule type" value="Genomic_DNA"/>
</dbReference>